<dbReference type="EMBL" id="SCFB01000014">
    <property type="protein sequence ID" value="RZI45402.1"/>
    <property type="molecule type" value="Genomic_DNA"/>
</dbReference>
<keyword evidence="2" id="KW-1185">Reference proteome</keyword>
<dbReference type="Proteomes" id="UP000293550">
    <property type="component" value="Unassembled WGS sequence"/>
</dbReference>
<protein>
    <submittedName>
        <fullName evidence="1">Uncharacterized protein</fullName>
    </submittedName>
</protein>
<accession>A0A4Q7DFJ8</accession>
<comment type="caution">
    <text evidence="1">The sequence shown here is derived from an EMBL/GenBank/DDBJ whole genome shotgun (WGS) entry which is preliminary data.</text>
</comment>
<name>A0A4Q7DFJ8_9PROT</name>
<evidence type="ECO:0000313" key="2">
    <source>
        <dbReference type="Proteomes" id="UP000293550"/>
    </source>
</evidence>
<sequence>MQVFLIIVTLLSVLFAGEMKASESAESLESQVANTTPSESIPFKDQPYERFVSLGDRCHVAHNINYYLAAKSDNPIVSSASQQNIAEGKIANALIEDLGKRKPYFWGGFPFDWVRIEDYAGLIRLIERDFSQFFDKGNIVGYWEEPNLATKQTLYDKLNCITRRNFLESIVLKRNDQQDFSYRGFAEEYNRTQVTDFLEAPWKEEYERCHQKIGYMIDKFRNLKSYKTLYIINYQLPDHQLKELSKALAKSRMNLNFTIIVCHHEVENRKIDDNIVLRKTACLHWVNNWYWDTSILDEFKLDPKILEGLRESYKSDKTQ</sequence>
<proteinExistence type="predicted"/>
<dbReference type="RefSeq" id="WP_130154452.1">
    <property type="nucleotide sequence ID" value="NZ_SCFB01000014.1"/>
</dbReference>
<dbReference type="AlphaFoldDB" id="A0A4Q7DFJ8"/>
<evidence type="ECO:0000313" key="1">
    <source>
        <dbReference type="EMBL" id="RZI45402.1"/>
    </source>
</evidence>
<organism evidence="1 2">
    <name type="scientific">Candidatus Finniella inopinata</name>
    <dbReference type="NCBI Taxonomy" id="1696036"/>
    <lineage>
        <taxon>Bacteria</taxon>
        <taxon>Pseudomonadati</taxon>
        <taxon>Pseudomonadota</taxon>
        <taxon>Alphaproteobacteria</taxon>
        <taxon>Holosporales</taxon>
        <taxon>Candidatus Paracaedibacteraceae</taxon>
        <taxon>Candidatus Finniella</taxon>
    </lineage>
</organism>
<reference evidence="1 2" key="1">
    <citation type="submission" date="2018-10" db="EMBL/GenBank/DDBJ databases">
        <title>An updated phylogeny of the Alphaproteobacteria reveals that the parasitic Rickettsiales and Holosporales have independent origins.</title>
        <authorList>
            <person name="Munoz-Gomez S.A."/>
            <person name="Hess S."/>
            <person name="Burger G."/>
            <person name="Lang B.F."/>
            <person name="Susko E."/>
            <person name="Slamovits C.H."/>
            <person name="Roger A.J."/>
        </authorList>
    </citation>
    <scope>NUCLEOTIDE SEQUENCE [LARGE SCALE GENOMIC DNA]</scope>
    <source>
        <strain evidence="1">HOLO01</strain>
    </source>
</reference>
<gene>
    <name evidence="1" type="ORF">EQU50_07195</name>
</gene>